<dbReference type="EMBL" id="MHRK01000005">
    <property type="protein sequence ID" value="OHA24776.1"/>
    <property type="molecule type" value="Genomic_DNA"/>
</dbReference>
<proteinExistence type="predicted"/>
<dbReference type="STRING" id="1802306.A3C72_01565"/>
<protein>
    <submittedName>
        <fullName evidence="1">Uncharacterized protein</fullName>
    </submittedName>
</protein>
<comment type="caution">
    <text evidence="1">The sequence shown here is derived from an EMBL/GenBank/DDBJ whole genome shotgun (WGS) entry which is preliminary data.</text>
</comment>
<organism evidence="1 2">
    <name type="scientific">Candidatus Taylorbacteria bacterium RIFCSPHIGHO2_02_FULL_43_32b</name>
    <dbReference type="NCBI Taxonomy" id="1802306"/>
    <lineage>
        <taxon>Bacteria</taxon>
        <taxon>Candidatus Tayloriibacteriota</taxon>
    </lineage>
</organism>
<sequence>MFRTVVLTMFLKTKGSLRPFALITKLSRRKHGYFSAEKFLVLAPVALASLRQTKGSLRFSL</sequence>
<dbReference type="Proteomes" id="UP000177130">
    <property type="component" value="Unassembled WGS sequence"/>
</dbReference>
<dbReference type="AlphaFoldDB" id="A0A1G2MLN6"/>
<name>A0A1G2MLN6_9BACT</name>
<evidence type="ECO:0000313" key="2">
    <source>
        <dbReference type="Proteomes" id="UP000177130"/>
    </source>
</evidence>
<reference evidence="1 2" key="1">
    <citation type="journal article" date="2016" name="Nat. Commun.">
        <title>Thousands of microbial genomes shed light on interconnected biogeochemical processes in an aquifer system.</title>
        <authorList>
            <person name="Anantharaman K."/>
            <person name="Brown C.T."/>
            <person name="Hug L.A."/>
            <person name="Sharon I."/>
            <person name="Castelle C.J."/>
            <person name="Probst A.J."/>
            <person name="Thomas B.C."/>
            <person name="Singh A."/>
            <person name="Wilkins M.J."/>
            <person name="Karaoz U."/>
            <person name="Brodie E.L."/>
            <person name="Williams K.H."/>
            <person name="Hubbard S.S."/>
            <person name="Banfield J.F."/>
        </authorList>
    </citation>
    <scope>NUCLEOTIDE SEQUENCE [LARGE SCALE GENOMIC DNA]</scope>
</reference>
<accession>A0A1G2MLN6</accession>
<gene>
    <name evidence="1" type="ORF">A3C72_01565</name>
</gene>
<evidence type="ECO:0000313" key="1">
    <source>
        <dbReference type="EMBL" id="OHA24776.1"/>
    </source>
</evidence>